<reference evidence="3 4" key="1">
    <citation type="journal article" date="2014" name="Genome Announc.">
        <title>Complete Genome Sequence of Hyphomicrobium nitrativorans Strain NL23, a Denitrifying Bacterium Isolated from Biofilm of a Methanol-Fed Denitrification System Treating Seawater at the Montreal Biodome.</title>
        <authorList>
            <person name="Martineau C."/>
            <person name="Villeneuve C."/>
            <person name="Mauffrey F."/>
            <person name="Villemur R."/>
        </authorList>
    </citation>
    <scope>NUCLEOTIDE SEQUENCE [LARGE SCALE GENOMIC DNA]</scope>
    <source>
        <strain evidence="3">NL23</strain>
    </source>
</reference>
<feature type="compositionally biased region" description="Low complexity" evidence="1">
    <location>
        <begin position="69"/>
        <end position="82"/>
    </location>
</feature>
<feature type="chain" id="PRO_5004740751" evidence="2">
    <location>
        <begin position="29"/>
        <end position="106"/>
    </location>
</feature>
<organism evidence="3 4">
    <name type="scientific">Hyphomicrobium nitrativorans NL23</name>
    <dbReference type="NCBI Taxonomy" id="1029756"/>
    <lineage>
        <taxon>Bacteria</taxon>
        <taxon>Pseudomonadati</taxon>
        <taxon>Pseudomonadota</taxon>
        <taxon>Alphaproteobacteria</taxon>
        <taxon>Hyphomicrobiales</taxon>
        <taxon>Hyphomicrobiaceae</taxon>
        <taxon>Hyphomicrobium</taxon>
    </lineage>
</organism>
<dbReference type="PATRIC" id="fig|1029756.8.peg.1915"/>
<accession>V5SJK7</accession>
<proteinExistence type="predicted"/>
<dbReference type="OrthoDB" id="9950328at2"/>
<sequence>MKQTATRQVLFAAALGAMVAVAPHAALAFQVENHGAMQSGGAQAKSNAGPATGFLDMDGSSLMPPVGESMSSSSFDFSPSSFNNGLAAQPTRGGSVGPSWLYPPGR</sequence>
<evidence type="ECO:0000256" key="1">
    <source>
        <dbReference type="SAM" id="MobiDB-lite"/>
    </source>
</evidence>
<evidence type="ECO:0000313" key="3">
    <source>
        <dbReference type="EMBL" id="AHB50144.1"/>
    </source>
</evidence>
<dbReference type="EMBL" id="CP006912">
    <property type="protein sequence ID" value="AHB50144.1"/>
    <property type="molecule type" value="Genomic_DNA"/>
</dbReference>
<dbReference type="AlphaFoldDB" id="V5SJK7"/>
<evidence type="ECO:0000313" key="4">
    <source>
        <dbReference type="Proteomes" id="UP000018542"/>
    </source>
</evidence>
<dbReference type="Proteomes" id="UP000018542">
    <property type="component" value="Chromosome"/>
</dbReference>
<evidence type="ECO:0000256" key="2">
    <source>
        <dbReference type="SAM" id="SignalP"/>
    </source>
</evidence>
<keyword evidence="4" id="KW-1185">Reference proteome</keyword>
<protein>
    <submittedName>
        <fullName evidence="3">Uncharacterized protein</fullName>
    </submittedName>
</protein>
<feature type="signal peptide" evidence="2">
    <location>
        <begin position="1"/>
        <end position="28"/>
    </location>
</feature>
<dbReference type="HOGENOM" id="CLU_2219546_0_0_5"/>
<dbReference type="RefSeq" id="WP_023787207.1">
    <property type="nucleotide sequence ID" value="NC_022997.1"/>
</dbReference>
<name>V5SJK7_9HYPH</name>
<gene>
    <name evidence="3" type="ORF">W911_09190</name>
</gene>
<keyword evidence="2" id="KW-0732">Signal</keyword>
<dbReference type="STRING" id="1029756.W911_09190"/>
<feature type="region of interest" description="Disordered" evidence="1">
    <location>
        <begin position="39"/>
        <end position="106"/>
    </location>
</feature>
<dbReference type="KEGG" id="hni:W911_09190"/>